<protein>
    <submittedName>
        <fullName evidence="1">Uncharacterized protein</fullName>
    </submittedName>
</protein>
<reference evidence="1" key="1">
    <citation type="submission" date="2021-02" db="EMBL/GenBank/DDBJ databases">
        <authorList>
            <person name="Dougan E. K."/>
            <person name="Rhodes N."/>
            <person name="Thang M."/>
            <person name="Chan C."/>
        </authorList>
    </citation>
    <scope>NUCLEOTIDE SEQUENCE</scope>
</reference>
<dbReference type="AlphaFoldDB" id="A0A813H904"/>
<dbReference type="OrthoDB" id="440619at2759"/>
<evidence type="ECO:0000313" key="1">
    <source>
        <dbReference type="EMBL" id="CAE8634164.1"/>
    </source>
</evidence>
<dbReference type="GO" id="GO:0001522">
    <property type="term" value="P:pseudouridine synthesis"/>
    <property type="evidence" value="ECO:0007669"/>
    <property type="project" value="InterPro"/>
</dbReference>
<name>A0A813H904_POLGL</name>
<comment type="caution">
    <text evidence="1">The sequence shown here is derived from an EMBL/GenBank/DDBJ whole genome shotgun (WGS) entry which is preliminary data.</text>
</comment>
<dbReference type="GO" id="GO:0009982">
    <property type="term" value="F:pseudouridine synthase activity"/>
    <property type="evidence" value="ECO:0007669"/>
    <property type="project" value="InterPro"/>
</dbReference>
<dbReference type="EMBL" id="CAJNNV010030926">
    <property type="protein sequence ID" value="CAE8634164.1"/>
    <property type="molecule type" value="Genomic_DNA"/>
</dbReference>
<keyword evidence="2" id="KW-1185">Reference proteome</keyword>
<proteinExistence type="predicted"/>
<organism evidence="1 2">
    <name type="scientific">Polarella glacialis</name>
    <name type="common">Dinoflagellate</name>
    <dbReference type="NCBI Taxonomy" id="89957"/>
    <lineage>
        <taxon>Eukaryota</taxon>
        <taxon>Sar</taxon>
        <taxon>Alveolata</taxon>
        <taxon>Dinophyceae</taxon>
        <taxon>Suessiales</taxon>
        <taxon>Suessiaceae</taxon>
        <taxon>Polarella</taxon>
    </lineage>
</organism>
<dbReference type="Gene3D" id="3.30.70.1560">
    <property type="entry name" value="Alpha-L RNA-binding motif"/>
    <property type="match status" value="1"/>
</dbReference>
<dbReference type="Proteomes" id="UP000654075">
    <property type="component" value="Unassembled WGS sequence"/>
</dbReference>
<accession>A0A813H904</accession>
<dbReference type="GO" id="GO:0003723">
    <property type="term" value="F:RNA binding"/>
    <property type="evidence" value="ECO:0007669"/>
    <property type="project" value="InterPro"/>
</dbReference>
<sequence length="155" mass="16977">MLQIRLQISEGRYHIVKRMLQAVGLSVCKLHREAVGCISCESLQLRKPQDAALVPASQALELLASCGLGSETSEGRDTGMRARAIYNSLRCGRLLCLLRRGVELSSDAPRLESWLQRHWTLQGPCLAPLRALCPGIVAPCLCEAPGHSTSRIPTY</sequence>
<gene>
    <name evidence="1" type="ORF">PGLA1383_LOCUS49836</name>
</gene>
<dbReference type="InterPro" id="IPR042092">
    <property type="entry name" value="PsdUridine_s_RsuA/RluB/E/F_cat"/>
</dbReference>
<dbReference type="InterPro" id="IPR020103">
    <property type="entry name" value="PsdUridine_synth_cat_dom_sf"/>
</dbReference>
<dbReference type="SUPFAM" id="SSF55120">
    <property type="entry name" value="Pseudouridine synthase"/>
    <property type="match status" value="1"/>
</dbReference>
<evidence type="ECO:0000313" key="2">
    <source>
        <dbReference type="Proteomes" id="UP000654075"/>
    </source>
</evidence>